<evidence type="ECO:0000256" key="4">
    <source>
        <dbReference type="ARBA" id="ARBA00022555"/>
    </source>
</evidence>
<reference evidence="12" key="1">
    <citation type="journal article" date="2013" name="Environ. Microbiol.">
        <title>Microbiota from the distal guts of lean and obese adolescents exhibit partial functional redundancy besides clear differences in community structure.</title>
        <authorList>
            <person name="Ferrer M."/>
            <person name="Ruiz A."/>
            <person name="Lanza F."/>
            <person name="Haange S.B."/>
            <person name="Oberbach A."/>
            <person name="Till H."/>
            <person name="Bargiela R."/>
            <person name="Campoy C."/>
            <person name="Segura M.T."/>
            <person name="Richter M."/>
            <person name="von Bergen M."/>
            <person name="Seifert J."/>
            <person name="Suarez A."/>
        </authorList>
    </citation>
    <scope>NUCLEOTIDE SEQUENCE</scope>
</reference>
<organism evidence="12">
    <name type="scientific">human gut metagenome</name>
    <dbReference type="NCBI Taxonomy" id="408170"/>
    <lineage>
        <taxon>unclassified sequences</taxon>
        <taxon>metagenomes</taxon>
        <taxon>organismal metagenomes</taxon>
    </lineage>
</organism>
<evidence type="ECO:0000256" key="9">
    <source>
        <dbReference type="ARBA" id="ARBA00022917"/>
    </source>
</evidence>
<keyword evidence="5" id="KW-0436">Ligase</keyword>
<evidence type="ECO:0000256" key="3">
    <source>
        <dbReference type="ARBA" id="ARBA00017959"/>
    </source>
</evidence>
<comment type="caution">
    <text evidence="12">The sequence shown here is derived from an EMBL/GenBank/DDBJ whole genome shotgun (WGS) entry which is preliminary data.</text>
</comment>
<dbReference type="Gene3D" id="3.10.310.40">
    <property type="match status" value="1"/>
</dbReference>
<keyword evidence="8" id="KW-0694">RNA-binding</keyword>
<dbReference type="EC" id="6.1.1.7" evidence="2"/>
<dbReference type="GO" id="GO:0005524">
    <property type="term" value="F:ATP binding"/>
    <property type="evidence" value="ECO:0007669"/>
    <property type="project" value="UniProtKB-KW"/>
</dbReference>
<evidence type="ECO:0000256" key="7">
    <source>
        <dbReference type="ARBA" id="ARBA00022840"/>
    </source>
</evidence>
<evidence type="ECO:0000256" key="10">
    <source>
        <dbReference type="ARBA" id="ARBA00023146"/>
    </source>
</evidence>
<evidence type="ECO:0000256" key="1">
    <source>
        <dbReference type="ARBA" id="ARBA00008226"/>
    </source>
</evidence>
<dbReference type="GO" id="GO:0004813">
    <property type="term" value="F:alanine-tRNA ligase activity"/>
    <property type="evidence" value="ECO:0007669"/>
    <property type="project" value="UniProtKB-EC"/>
</dbReference>
<dbReference type="AlphaFoldDB" id="K1SAG9"/>
<dbReference type="InterPro" id="IPR003156">
    <property type="entry name" value="DHHA1_dom"/>
</dbReference>
<dbReference type="FunFam" id="3.10.310.40:FF:000001">
    <property type="entry name" value="Alanine--tRNA ligase"/>
    <property type="match status" value="1"/>
</dbReference>
<protein>
    <recommendedName>
        <fullName evidence="3">Alanine--tRNA ligase</fullName>
        <ecNumber evidence="2">6.1.1.7</ecNumber>
    </recommendedName>
</protein>
<keyword evidence="6" id="KW-0547">Nucleotide-binding</keyword>
<evidence type="ECO:0000259" key="11">
    <source>
        <dbReference type="Pfam" id="PF02272"/>
    </source>
</evidence>
<feature type="domain" description="DHHA1" evidence="11">
    <location>
        <begin position="74"/>
        <end position="160"/>
    </location>
</feature>
<feature type="non-terminal residue" evidence="12">
    <location>
        <position position="1"/>
    </location>
</feature>
<sequence>EDTMRNVADYLNNPQILQSIKKIMESNEALKHEMEAIRREQVAEWAAKIVDSTPERGGMRLMATQTDRRPDFIKDLAFAVRSRSKNIVLVIGSINDGKPTLTVALGDDIVAQGVNAGVVVREAAKAINGGGGGQPFLATAGGKNPDGIQAAIDKAVELIVEQVK</sequence>
<name>K1SAG9_9ZZZZ</name>
<evidence type="ECO:0000256" key="8">
    <source>
        <dbReference type="ARBA" id="ARBA00022884"/>
    </source>
</evidence>
<evidence type="ECO:0000256" key="5">
    <source>
        <dbReference type="ARBA" id="ARBA00022598"/>
    </source>
</evidence>
<evidence type="ECO:0000256" key="6">
    <source>
        <dbReference type="ARBA" id="ARBA00022741"/>
    </source>
</evidence>
<dbReference type="Pfam" id="PF02272">
    <property type="entry name" value="DHHA1"/>
    <property type="match status" value="1"/>
</dbReference>
<evidence type="ECO:0000256" key="2">
    <source>
        <dbReference type="ARBA" id="ARBA00013168"/>
    </source>
</evidence>
<keyword evidence="7" id="KW-0067">ATP-binding</keyword>
<keyword evidence="9" id="KW-0648">Protein biosynthesis</keyword>
<dbReference type="EMBL" id="AJWY01009674">
    <property type="protein sequence ID" value="EKC57677.1"/>
    <property type="molecule type" value="Genomic_DNA"/>
</dbReference>
<comment type="similarity">
    <text evidence="1">Belongs to the class-II aminoacyl-tRNA synthetase family.</text>
</comment>
<dbReference type="GO" id="GO:0000049">
    <property type="term" value="F:tRNA binding"/>
    <property type="evidence" value="ECO:0007669"/>
    <property type="project" value="UniProtKB-KW"/>
</dbReference>
<evidence type="ECO:0000313" key="12">
    <source>
        <dbReference type="EMBL" id="EKC57677.1"/>
    </source>
</evidence>
<dbReference type="GO" id="GO:0006412">
    <property type="term" value="P:translation"/>
    <property type="evidence" value="ECO:0007669"/>
    <property type="project" value="UniProtKB-KW"/>
</dbReference>
<keyword evidence="4" id="KW-0820">tRNA-binding</keyword>
<proteinExistence type="inferred from homology"/>
<accession>K1SAG9</accession>
<gene>
    <name evidence="12" type="ORF">LEA_14249</name>
</gene>
<keyword evidence="10" id="KW-0030">Aminoacyl-tRNA synthetase</keyword>